<dbReference type="GO" id="GO:0003677">
    <property type="term" value="F:DNA binding"/>
    <property type="evidence" value="ECO:0007669"/>
    <property type="project" value="InterPro"/>
</dbReference>
<feature type="modified residue" description="4-aspartylphosphate" evidence="1">
    <location>
        <position position="55"/>
    </location>
</feature>
<dbReference type="PROSITE" id="PS50110">
    <property type="entry name" value="RESPONSE_REGULATORY"/>
    <property type="match status" value="1"/>
</dbReference>
<evidence type="ECO:0000259" key="3">
    <source>
        <dbReference type="PROSITE" id="PS50930"/>
    </source>
</evidence>
<name>A0A965ZDK6_9SPHI</name>
<dbReference type="Pfam" id="PF04397">
    <property type="entry name" value="LytTR"/>
    <property type="match status" value="1"/>
</dbReference>
<dbReference type="SMART" id="SM00850">
    <property type="entry name" value="LytTR"/>
    <property type="match status" value="1"/>
</dbReference>
<dbReference type="PANTHER" id="PTHR37299:SF1">
    <property type="entry name" value="STAGE 0 SPORULATION PROTEIN A HOMOLOG"/>
    <property type="match status" value="1"/>
</dbReference>
<dbReference type="InterPro" id="IPR011006">
    <property type="entry name" value="CheY-like_superfamily"/>
</dbReference>
<dbReference type="GO" id="GO:0000156">
    <property type="term" value="F:phosphorelay response regulator activity"/>
    <property type="evidence" value="ECO:0007669"/>
    <property type="project" value="InterPro"/>
</dbReference>
<evidence type="ECO:0000256" key="1">
    <source>
        <dbReference type="PROSITE-ProRule" id="PRU00169"/>
    </source>
</evidence>
<feature type="domain" description="Response regulatory" evidence="2">
    <location>
        <begin position="4"/>
        <end position="115"/>
    </location>
</feature>
<dbReference type="InterPro" id="IPR007492">
    <property type="entry name" value="LytTR_DNA-bd_dom"/>
</dbReference>
<reference evidence="4" key="1">
    <citation type="submission" date="2020-01" db="EMBL/GenBank/DDBJ databases">
        <authorList>
            <person name="Seo Y.L."/>
        </authorList>
    </citation>
    <scope>NUCLEOTIDE SEQUENCE</scope>
    <source>
        <strain evidence="4">R11</strain>
    </source>
</reference>
<dbReference type="Proteomes" id="UP000638732">
    <property type="component" value="Unassembled WGS sequence"/>
</dbReference>
<dbReference type="SUPFAM" id="SSF52172">
    <property type="entry name" value="CheY-like"/>
    <property type="match status" value="1"/>
</dbReference>
<accession>A0A965ZDK6</accession>
<dbReference type="AlphaFoldDB" id="A0A965ZDK6"/>
<dbReference type="SMART" id="SM00448">
    <property type="entry name" value="REC"/>
    <property type="match status" value="1"/>
</dbReference>
<keyword evidence="1" id="KW-0597">Phosphoprotein</keyword>
<dbReference type="Gene3D" id="2.40.50.1020">
    <property type="entry name" value="LytTr DNA-binding domain"/>
    <property type="match status" value="1"/>
</dbReference>
<evidence type="ECO:0000313" key="5">
    <source>
        <dbReference type="Proteomes" id="UP000638732"/>
    </source>
</evidence>
<keyword evidence="5" id="KW-1185">Reference proteome</keyword>
<reference evidence="4" key="2">
    <citation type="submission" date="2020-10" db="EMBL/GenBank/DDBJ databases">
        <title>Mucilaginibacter sp. nov., isolated from soil.</title>
        <authorList>
            <person name="Jeon C.O."/>
        </authorList>
    </citation>
    <scope>NUCLEOTIDE SEQUENCE</scope>
    <source>
        <strain evidence="4">R11</strain>
    </source>
</reference>
<dbReference type="Gene3D" id="3.40.50.2300">
    <property type="match status" value="1"/>
</dbReference>
<dbReference type="InterPro" id="IPR046947">
    <property type="entry name" value="LytR-like"/>
</dbReference>
<sequence>MKLRCYIIDDEAHAVAYLKALVERTDSLELIGSATSPVFALKEITKLRPDVVFSDIDMPDLNGLELAAVLKDRARLIFTTSYRDYAVDAFEHEAVDYLLKPFSTERFQAAVEKLLAGTPISAEAAPSRFFVKSGARGTLLPVEPGDVIFASALSNYIEINMLDRKIVTYLTLEELLQNLPRDRFLRIHRSHIINTAYIKRIESDQIILSDGSALTVGRTYQKSFQLAIAGRSLISSRENSDKAK</sequence>
<dbReference type="PROSITE" id="PS50930">
    <property type="entry name" value="HTH_LYTTR"/>
    <property type="match status" value="1"/>
</dbReference>
<dbReference type="RefSeq" id="WP_166585072.1">
    <property type="nucleotide sequence ID" value="NZ_WWEO01000040.1"/>
</dbReference>
<dbReference type="Pfam" id="PF00072">
    <property type="entry name" value="Response_reg"/>
    <property type="match status" value="1"/>
</dbReference>
<comment type="caution">
    <text evidence="4">The sequence shown here is derived from an EMBL/GenBank/DDBJ whole genome shotgun (WGS) entry which is preliminary data.</text>
</comment>
<protein>
    <submittedName>
        <fullName evidence="4">Response regulator</fullName>
    </submittedName>
</protein>
<dbReference type="InterPro" id="IPR001789">
    <property type="entry name" value="Sig_transdc_resp-reg_receiver"/>
</dbReference>
<gene>
    <name evidence="4" type="ORF">GSY63_06975</name>
</gene>
<proteinExistence type="predicted"/>
<evidence type="ECO:0000259" key="2">
    <source>
        <dbReference type="PROSITE" id="PS50110"/>
    </source>
</evidence>
<dbReference type="PANTHER" id="PTHR37299">
    <property type="entry name" value="TRANSCRIPTIONAL REGULATOR-RELATED"/>
    <property type="match status" value="1"/>
</dbReference>
<feature type="domain" description="HTH LytTR-type" evidence="3">
    <location>
        <begin position="141"/>
        <end position="230"/>
    </location>
</feature>
<evidence type="ECO:0000313" key="4">
    <source>
        <dbReference type="EMBL" id="NCD69093.1"/>
    </source>
</evidence>
<dbReference type="EMBL" id="WWEO01000040">
    <property type="protein sequence ID" value="NCD69093.1"/>
    <property type="molecule type" value="Genomic_DNA"/>
</dbReference>
<organism evidence="4 5">
    <name type="scientific">Mucilaginibacter agri</name>
    <dbReference type="NCBI Taxonomy" id="2695265"/>
    <lineage>
        <taxon>Bacteria</taxon>
        <taxon>Pseudomonadati</taxon>
        <taxon>Bacteroidota</taxon>
        <taxon>Sphingobacteriia</taxon>
        <taxon>Sphingobacteriales</taxon>
        <taxon>Sphingobacteriaceae</taxon>
        <taxon>Mucilaginibacter</taxon>
    </lineage>
</organism>